<dbReference type="RefSeq" id="WP_201369814.1">
    <property type="nucleotide sequence ID" value="NZ_BNJG01000001.1"/>
</dbReference>
<comment type="caution">
    <text evidence="4">The sequence shown here is derived from an EMBL/GenBank/DDBJ whole genome shotgun (WGS) entry which is preliminary data.</text>
</comment>
<keyword evidence="5" id="KW-1185">Reference proteome</keyword>
<accession>A0ABQ3UJT5</accession>
<dbReference type="CDD" id="cd02968">
    <property type="entry name" value="SCO"/>
    <property type="match status" value="1"/>
</dbReference>
<dbReference type="InterPro" id="IPR003782">
    <property type="entry name" value="SCO1/SenC"/>
</dbReference>
<comment type="similarity">
    <text evidence="1">Belongs to the SCO1/2 family.</text>
</comment>
<evidence type="ECO:0000259" key="3">
    <source>
        <dbReference type="PROSITE" id="PS51352"/>
    </source>
</evidence>
<sequence>MSIRWNWRLASRLSVLSLAVLVVIFVLVYQRVSADKMSSIDTPSVTTSGLQGTDLGGAAAPGFTLIDQHGKTVSLADFKGQPVVVTFMFTRCPDQCPLEAQKLHSTFQLLGNDASHVTMLAISTDPQNDTPQAASNFTQAHSLDQSNWHFLTGSSQQLSPVWSNYHVYANSNGNTADHSLGIYVLDKQGHERVFQDTSFTPDQLASNLKKLLSE</sequence>
<dbReference type="InterPro" id="IPR036249">
    <property type="entry name" value="Thioredoxin-like_sf"/>
</dbReference>
<evidence type="ECO:0000313" key="5">
    <source>
        <dbReference type="Proteomes" id="UP000654345"/>
    </source>
</evidence>
<evidence type="ECO:0000256" key="2">
    <source>
        <dbReference type="ARBA" id="ARBA00023008"/>
    </source>
</evidence>
<evidence type="ECO:0000256" key="1">
    <source>
        <dbReference type="ARBA" id="ARBA00010996"/>
    </source>
</evidence>
<dbReference type="Gene3D" id="3.40.30.10">
    <property type="entry name" value="Glutaredoxin"/>
    <property type="match status" value="1"/>
</dbReference>
<keyword evidence="2" id="KW-0186">Copper</keyword>
<proteinExistence type="inferred from homology"/>
<dbReference type="EMBL" id="BNJG01000001">
    <property type="protein sequence ID" value="GHO52959.1"/>
    <property type="molecule type" value="Genomic_DNA"/>
</dbReference>
<feature type="domain" description="Thioredoxin" evidence="3">
    <location>
        <begin position="54"/>
        <end position="213"/>
    </location>
</feature>
<dbReference type="PANTHER" id="PTHR12151:SF25">
    <property type="entry name" value="LINALOOL DEHYDRATASE_ISOMERASE DOMAIN-CONTAINING PROTEIN"/>
    <property type="match status" value="1"/>
</dbReference>
<dbReference type="Proteomes" id="UP000654345">
    <property type="component" value="Unassembled WGS sequence"/>
</dbReference>
<dbReference type="Pfam" id="PF02630">
    <property type="entry name" value="SCO1-SenC"/>
    <property type="match status" value="1"/>
</dbReference>
<evidence type="ECO:0000313" key="4">
    <source>
        <dbReference type="EMBL" id="GHO52959.1"/>
    </source>
</evidence>
<dbReference type="InterPro" id="IPR013766">
    <property type="entry name" value="Thioredoxin_domain"/>
</dbReference>
<dbReference type="SUPFAM" id="SSF52833">
    <property type="entry name" value="Thioredoxin-like"/>
    <property type="match status" value="1"/>
</dbReference>
<name>A0ABQ3UJT5_9CHLR</name>
<protein>
    <recommendedName>
        <fullName evidence="3">Thioredoxin domain-containing protein</fullName>
    </recommendedName>
</protein>
<gene>
    <name evidence="4" type="ORF">KSB_14340</name>
</gene>
<dbReference type="PROSITE" id="PS51352">
    <property type="entry name" value="THIOREDOXIN_2"/>
    <property type="match status" value="1"/>
</dbReference>
<reference evidence="4 5" key="1">
    <citation type="journal article" date="2021" name="Int. J. Syst. Evol. Microbiol.">
        <title>Reticulibacter mediterranei gen. nov., sp. nov., within the new family Reticulibacteraceae fam. nov., and Ktedonospora formicarum gen. nov., sp. nov., Ktedonobacter robiniae sp. nov., Dictyobacter formicarum sp. nov. and Dictyobacter arantiisoli sp. nov., belonging to the class Ktedonobacteria.</title>
        <authorList>
            <person name="Yabe S."/>
            <person name="Zheng Y."/>
            <person name="Wang C.M."/>
            <person name="Sakai Y."/>
            <person name="Abe K."/>
            <person name="Yokota A."/>
            <person name="Donadio S."/>
            <person name="Cavaletti L."/>
            <person name="Monciardini P."/>
        </authorList>
    </citation>
    <scope>NUCLEOTIDE SEQUENCE [LARGE SCALE GENOMIC DNA]</scope>
    <source>
        <strain evidence="4 5">SOSP1-30</strain>
    </source>
</reference>
<organism evidence="4 5">
    <name type="scientific">Ktedonobacter robiniae</name>
    <dbReference type="NCBI Taxonomy" id="2778365"/>
    <lineage>
        <taxon>Bacteria</taxon>
        <taxon>Bacillati</taxon>
        <taxon>Chloroflexota</taxon>
        <taxon>Ktedonobacteria</taxon>
        <taxon>Ktedonobacterales</taxon>
        <taxon>Ktedonobacteraceae</taxon>
        <taxon>Ktedonobacter</taxon>
    </lineage>
</organism>
<dbReference type="PANTHER" id="PTHR12151">
    <property type="entry name" value="ELECTRON TRANSPORT PROTIN SCO1/SENC FAMILY MEMBER"/>
    <property type="match status" value="1"/>
</dbReference>